<dbReference type="Pfam" id="PF07690">
    <property type="entry name" value="MFS_1"/>
    <property type="match status" value="1"/>
</dbReference>
<protein>
    <submittedName>
        <fullName evidence="9">2-acylglycerophosphoethanolamine acyltransferase</fullName>
    </submittedName>
</protein>
<dbReference type="PANTHER" id="PTHR43266:SF2">
    <property type="entry name" value="MAJOR FACILITATOR SUPERFAMILY (MFS) PROFILE DOMAIN-CONTAINING PROTEIN"/>
    <property type="match status" value="1"/>
</dbReference>
<comment type="caution">
    <text evidence="9">The sequence shown here is derived from an EMBL/GenBank/DDBJ whole genome shotgun (WGS) entry which is preliminary data.</text>
</comment>
<dbReference type="InterPro" id="IPR011701">
    <property type="entry name" value="MFS"/>
</dbReference>
<dbReference type="GO" id="GO:0005886">
    <property type="term" value="C:plasma membrane"/>
    <property type="evidence" value="ECO:0007669"/>
    <property type="project" value="UniProtKB-SubCell"/>
</dbReference>
<gene>
    <name evidence="9" type="ORF">Lrub_1285</name>
</gene>
<keyword evidence="6 7" id="KW-0472">Membrane</keyword>
<dbReference type="InterPro" id="IPR020846">
    <property type="entry name" value="MFS_dom"/>
</dbReference>
<keyword evidence="4 7" id="KW-0812">Transmembrane</keyword>
<keyword evidence="5 7" id="KW-1133">Transmembrane helix</keyword>
<dbReference type="Gene3D" id="1.20.1250.20">
    <property type="entry name" value="MFS general substrate transporter like domains"/>
    <property type="match status" value="1"/>
</dbReference>
<evidence type="ECO:0000313" key="10">
    <source>
        <dbReference type="Proteomes" id="UP000054608"/>
    </source>
</evidence>
<organism evidence="9 10">
    <name type="scientific">Legionella rubrilucens</name>
    <dbReference type="NCBI Taxonomy" id="458"/>
    <lineage>
        <taxon>Bacteria</taxon>
        <taxon>Pseudomonadati</taxon>
        <taxon>Pseudomonadota</taxon>
        <taxon>Gammaproteobacteria</taxon>
        <taxon>Legionellales</taxon>
        <taxon>Legionellaceae</taxon>
        <taxon>Legionella</taxon>
    </lineage>
</organism>
<keyword evidence="10" id="KW-1185">Reference proteome</keyword>
<dbReference type="CDD" id="cd06173">
    <property type="entry name" value="MFS_MefA_like"/>
    <property type="match status" value="1"/>
</dbReference>
<dbReference type="STRING" id="458.Lrub_1285"/>
<dbReference type="GO" id="GO:0022857">
    <property type="term" value="F:transmembrane transporter activity"/>
    <property type="evidence" value="ECO:0007669"/>
    <property type="project" value="InterPro"/>
</dbReference>
<dbReference type="RefSeq" id="WP_058531358.1">
    <property type="nucleotide sequence ID" value="NZ_CAAAIN010000006.1"/>
</dbReference>
<feature type="transmembrane region" description="Helical" evidence="7">
    <location>
        <begin position="377"/>
        <end position="396"/>
    </location>
</feature>
<evidence type="ECO:0000259" key="8">
    <source>
        <dbReference type="PROSITE" id="PS50850"/>
    </source>
</evidence>
<dbReference type="OrthoDB" id="9803968at2"/>
<evidence type="ECO:0000256" key="5">
    <source>
        <dbReference type="ARBA" id="ARBA00022989"/>
    </source>
</evidence>
<dbReference type="GO" id="GO:0016746">
    <property type="term" value="F:acyltransferase activity"/>
    <property type="evidence" value="ECO:0007669"/>
    <property type="project" value="UniProtKB-KW"/>
</dbReference>
<evidence type="ECO:0000256" key="6">
    <source>
        <dbReference type="ARBA" id="ARBA00023136"/>
    </source>
</evidence>
<feature type="transmembrane region" description="Helical" evidence="7">
    <location>
        <begin position="261"/>
        <end position="282"/>
    </location>
</feature>
<feature type="transmembrane region" description="Helical" evidence="7">
    <location>
        <begin position="402"/>
        <end position="422"/>
    </location>
</feature>
<evidence type="ECO:0000256" key="2">
    <source>
        <dbReference type="ARBA" id="ARBA00022448"/>
    </source>
</evidence>
<dbReference type="SUPFAM" id="SSF103473">
    <property type="entry name" value="MFS general substrate transporter"/>
    <property type="match status" value="1"/>
</dbReference>
<dbReference type="Proteomes" id="UP000054608">
    <property type="component" value="Unassembled WGS sequence"/>
</dbReference>
<feature type="domain" description="Major facilitator superfamily (MFS) profile" evidence="8">
    <location>
        <begin position="13"/>
        <end position="425"/>
    </location>
</feature>
<comment type="subcellular location">
    <subcellularLocation>
        <location evidence="1">Cell membrane</location>
        <topology evidence="1">Multi-pass membrane protein</topology>
    </subcellularLocation>
</comment>
<dbReference type="InterPro" id="IPR036259">
    <property type="entry name" value="MFS_trans_sf"/>
</dbReference>
<feature type="transmembrane region" description="Helical" evidence="7">
    <location>
        <begin position="174"/>
        <end position="196"/>
    </location>
</feature>
<keyword evidence="3" id="KW-1003">Cell membrane</keyword>
<reference evidence="9 10" key="1">
    <citation type="submission" date="2015-11" db="EMBL/GenBank/DDBJ databases">
        <title>Genomic analysis of 38 Legionella species identifies large and diverse effector repertoires.</title>
        <authorList>
            <person name="Burstein D."/>
            <person name="Amaro F."/>
            <person name="Zusman T."/>
            <person name="Lifshitz Z."/>
            <person name="Cohen O."/>
            <person name="Gilbert J.A."/>
            <person name="Pupko T."/>
            <person name="Shuman H.A."/>
            <person name="Segal G."/>
        </authorList>
    </citation>
    <scope>NUCLEOTIDE SEQUENCE [LARGE SCALE GENOMIC DNA]</scope>
    <source>
        <strain evidence="9 10">WA-270A-C2</strain>
    </source>
</reference>
<dbReference type="EMBL" id="LNYT01000007">
    <property type="protein sequence ID" value="KTD48934.1"/>
    <property type="molecule type" value="Genomic_DNA"/>
</dbReference>
<keyword evidence="2" id="KW-0813">Transport</keyword>
<name>A0A0W0XWU1_9GAMM</name>
<dbReference type="AlphaFoldDB" id="A0A0W0XWU1"/>
<feature type="transmembrane region" description="Helical" evidence="7">
    <location>
        <begin position="332"/>
        <end position="356"/>
    </location>
</feature>
<keyword evidence="9" id="KW-0012">Acyltransferase</keyword>
<sequence length="425" mass="47009">MALREAYLLKKRTFLPLFITQFFGAFNDNAFKLSMLTLISYHLASSQSHSEFYQALSGGLFILPFFLFSATSGQLADRYDKAMMTRIIKVFELVLMIIGSLAFSAQSMTLLLLVLMGMGIHSTFFGPIKYAILPDHLPREELLGATALIEASTFIAILLGTTLGALTIGTTHSHVGYAVGLVLSAAVAGMVASWFIPPAPGKVTVAIDWHVWRATCTMMRLTFANRITLPAILTISWFWLIGAVITTKLPDYTHYVLRADTSVFALFLAMFSIGIALGSLTIGRFLQGTITLKYVPPAMLLLSFFAMNLYWVTPAVDENLPLQSLGRFLLHFSNWPVTLDFFLFAFSAGLFIVPLYTFIQVSCPEHERARTVAANNILNALAMVVGSVVLMVLIHFKMSIAFLFLLLGALNAVAAIVLWRVIRRH</sequence>
<dbReference type="PANTHER" id="PTHR43266">
    <property type="entry name" value="MACROLIDE-EFFLUX PROTEIN"/>
    <property type="match status" value="1"/>
</dbReference>
<feature type="transmembrane region" description="Helical" evidence="7">
    <location>
        <begin position="294"/>
        <end position="312"/>
    </location>
</feature>
<accession>A0A0W0XWU1</accession>
<evidence type="ECO:0000256" key="7">
    <source>
        <dbReference type="SAM" id="Phobius"/>
    </source>
</evidence>
<proteinExistence type="predicted"/>
<evidence type="ECO:0000256" key="1">
    <source>
        <dbReference type="ARBA" id="ARBA00004651"/>
    </source>
</evidence>
<feature type="transmembrane region" description="Helical" evidence="7">
    <location>
        <begin position="227"/>
        <end position="249"/>
    </location>
</feature>
<dbReference type="PROSITE" id="PS50850">
    <property type="entry name" value="MFS"/>
    <property type="match status" value="1"/>
</dbReference>
<dbReference type="PATRIC" id="fig|458.5.peg.1327"/>
<feature type="transmembrane region" description="Helical" evidence="7">
    <location>
        <begin position="87"/>
        <end position="104"/>
    </location>
</feature>
<keyword evidence="9" id="KW-0808">Transferase</keyword>
<feature type="transmembrane region" description="Helical" evidence="7">
    <location>
        <begin position="51"/>
        <end position="75"/>
    </location>
</feature>
<evidence type="ECO:0000313" key="9">
    <source>
        <dbReference type="EMBL" id="KTD48934.1"/>
    </source>
</evidence>
<evidence type="ECO:0000256" key="4">
    <source>
        <dbReference type="ARBA" id="ARBA00022692"/>
    </source>
</evidence>
<evidence type="ECO:0000256" key="3">
    <source>
        <dbReference type="ARBA" id="ARBA00022475"/>
    </source>
</evidence>